<protein>
    <recommendedName>
        <fullName evidence="1">LPS-assembly protein LptD</fullName>
    </recommendedName>
</protein>
<evidence type="ECO:0000259" key="2">
    <source>
        <dbReference type="Pfam" id="PF04453"/>
    </source>
</evidence>
<comment type="subunit">
    <text evidence="1">Component of the lipopolysaccharide transport and assembly complex.</text>
</comment>
<dbReference type="GO" id="GO:0015920">
    <property type="term" value="P:lipopolysaccharide transport"/>
    <property type="evidence" value="ECO:0007669"/>
    <property type="project" value="InterPro"/>
</dbReference>
<dbReference type="HAMAP" id="MF_01411">
    <property type="entry name" value="LPS_assembly_LptD"/>
    <property type="match status" value="1"/>
</dbReference>
<sequence>MRPAPPKPRRTSLGFGLGRILACVCAVLVSAALPVVTASPASAQQDAGFATLLADRLYLDGPNRLIAEGNVEAFFGESRVTAERIVYDRASGGMQITGPLVLSEGSGTVLLADSAELREGLRLGLIRSARVVLEQQLQIAATTVERRSERFTEMNNVVASACEICPERNTPLWEVRADRVVHDTVERQLYFEGARFRMFGLPVAYIPRLRVPDPSLERATGFLSPRFSLDSDHGLGLRAPYFIALSADKDLTLTPFLGTKGTYALEARYRQAFSNGMLELGGLIARDSIRSGELRGMLYAVGDFDLPRGYSLSFNLIQPSDRSLLEDYDRDQSRLVSDITLERVRRDERIRVQALQFRSLRLGDVNATLPNSVGQGLYDRRFDMPVIGGVGRLRLEAEGYSRRQPLGPDPKRVARLSGDLRWRRDTVLPGGVLGAVGLNLGMDHVRVAPALSGFAPATTRLRPSVMAELRWPLVRASAGGARHVIEPVAQVIWSNDKLYGLPNATSRMPELDEGNLFSFDRFAGGDAREAGLRANLGLSWTRYDPDGWSSTITLGRIIRDRDLGQFSAASPLAGKQSDWLLAASVDTAAGLTLSSRSLFTDNFDLTRSAIELDWTTDAFSISTSYMHIEADPFENRPATASEWTFDGSRALDENWTARVGWRYDIAQKRAARTSLGLDYENECLRMAMQVERKYSATTNSTATRFGLNVDILGIGGNPSVARKRCSDGL</sequence>
<keyword evidence="4" id="KW-1185">Reference proteome</keyword>
<dbReference type="OrthoDB" id="9760225at2"/>
<dbReference type="AlphaFoldDB" id="A0A3B0M6F0"/>
<comment type="similarity">
    <text evidence="1">Belongs to the LptD family.</text>
</comment>
<dbReference type="InterPro" id="IPR020889">
    <property type="entry name" value="LipoPS_assembly_LptD"/>
</dbReference>
<accession>A0A3B0M6F0</accession>
<dbReference type="GO" id="GO:1990351">
    <property type="term" value="C:transporter complex"/>
    <property type="evidence" value="ECO:0007669"/>
    <property type="project" value="TreeGrafter"/>
</dbReference>
<dbReference type="PANTHER" id="PTHR30189:SF1">
    <property type="entry name" value="LPS-ASSEMBLY PROTEIN LPTD"/>
    <property type="match status" value="1"/>
</dbReference>
<organism evidence="3 4">
    <name type="scientific">Roseinatronobacter ekhonensis</name>
    <dbReference type="NCBI Taxonomy" id="254356"/>
    <lineage>
        <taxon>Bacteria</taxon>
        <taxon>Pseudomonadati</taxon>
        <taxon>Pseudomonadota</taxon>
        <taxon>Alphaproteobacteria</taxon>
        <taxon>Rhodobacterales</taxon>
        <taxon>Paracoccaceae</taxon>
        <taxon>Roseinatronobacter</taxon>
    </lineage>
</organism>
<evidence type="ECO:0000313" key="4">
    <source>
        <dbReference type="Proteomes" id="UP000272908"/>
    </source>
</evidence>
<keyword evidence="1" id="KW-0732">Signal</keyword>
<comment type="caution">
    <text evidence="1">Lacks conserved residue(s) required for the propagation of feature annotation.</text>
</comment>
<evidence type="ECO:0000313" key="3">
    <source>
        <dbReference type="EMBL" id="SUZ31635.1"/>
    </source>
</evidence>
<dbReference type="EMBL" id="UIHC01000010">
    <property type="protein sequence ID" value="SUZ31635.1"/>
    <property type="molecule type" value="Genomic_DNA"/>
</dbReference>
<keyword evidence="1" id="KW-0998">Cell outer membrane</keyword>
<name>A0A3B0M6F0_9RHOB</name>
<comment type="subcellular location">
    <subcellularLocation>
        <location evidence="1">Cell outer membrane</location>
    </subcellularLocation>
</comment>
<dbReference type="Proteomes" id="UP000272908">
    <property type="component" value="Unassembled WGS sequence"/>
</dbReference>
<dbReference type="InterPro" id="IPR050218">
    <property type="entry name" value="LptD"/>
</dbReference>
<feature type="domain" description="LptD C-terminal" evidence="2">
    <location>
        <begin position="295"/>
        <end position="636"/>
    </location>
</feature>
<dbReference type="Pfam" id="PF04453">
    <property type="entry name" value="LptD"/>
    <property type="match status" value="1"/>
</dbReference>
<keyword evidence="1" id="KW-0472">Membrane</keyword>
<dbReference type="GO" id="GO:0043165">
    <property type="term" value="P:Gram-negative-bacterium-type cell outer membrane assembly"/>
    <property type="evidence" value="ECO:0007669"/>
    <property type="project" value="UniProtKB-UniRule"/>
</dbReference>
<dbReference type="InterPro" id="IPR007543">
    <property type="entry name" value="LptD_C"/>
</dbReference>
<dbReference type="PANTHER" id="PTHR30189">
    <property type="entry name" value="LPS-ASSEMBLY PROTEIN"/>
    <property type="match status" value="1"/>
</dbReference>
<gene>
    <name evidence="1 3" type="primary">lptD</name>
    <name evidence="3" type="ORF">ROE7235_01385</name>
</gene>
<evidence type="ECO:0000256" key="1">
    <source>
        <dbReference type="HAMAP-Rule" id="MF_01411"/>
    </source>
</evidence>
<reference evidence="4" key="1">
    <citation type="submission" date="2018-08" db="EMBL/GenBank/DDBJ databases">
        <authorList>
            <person name="Rodrigo-Torres L."/>
            <person name="Arahal R. D."/>
            <person name="Lucena T."/>
        </authorList>
    </citation>
    <scope>NUCLEOTIDE SEQUENCE [LARGE SCALE GENOMIC DNA]</scope>
    <source>
        <strain evidence="4">CECT 7235</strain>
    </source>
</reference>
<comment type="function">
    <text evidence="1">Involved in the assembly of lipopolysaccharide (LPS) at the surface of the outer membrane.</text>
</comment>
<dbReference type="GO" id="GO:0009279">
    <property type="term" value="C:cell outer membrane"/>
    <property type="evidence" value="ECO:0007669"/>
    <property type="project" value="UniProtKB-SubCell"/>
</dbReference>
<proteinExistence type="inferred from homology"/>